<evidence type="ECO:0000313" key="1">
    <source>
        <dbReference type="EMBL" id="MFC3117006.1"/>
    </source>
</evidence>
<protein>
    <submittedName>
        <fullName evidence="1">DUF3368 domain-containing protein</fullName>
    </submittedName>
</protein>
<dbReference type="PANTHER" id="PTHR39550:SF1">
    <property type="entry name" value="SLL0658 PROTEIN"/>
    <property type="match status" value="1"/>
</dbReference>
<dbReference type="Proteomes" id="UP001595555">
    <property type="component" value="Unassembled WGS sequence"/>
</dbReference>
<sequence>MSLSNLRINQLLVADTSPLLALARLDFLTLLSQLFSSVCVTQTVIAECLAKPESSDALRIKEALADGRLIIVDDPVVRTSLKHLDVGEMSALEYAIQHSATILIDERAGRLAAKAHHLNVVGTLGILLLAKRKGFLLSIKPKIYELRDSGYFISETLIASVLELANE</sequence>
<proteinExistence type="predicted"/>
<keyword evidence="2" id="KW-1185">Reference proteome</keyword>
<dbReference type="EMBL" id="JBHRTF010000006">
    <property type="protein sequence ID" value="MFC3117006.1"/>
    <property type="molecule type" value="Genomic_DNA"/>
</dbReference>
<reference evidence="2" key="1">
    <citation type="journal article" date="2019" name="Int. J. Syst. Evol. Microbiol.">
        <title>The Global Catalogue of Microorganisms (GCM) 10K type strain sequencing project: providing services to taxonomists for standard genome sequencing and annotation.</title>
        <authorList>
            <consortium name="The Broad Institute Genomics Platform"/>
            <consortium name="The Broad Institute Genome Sequencing Center for Infectious Disease"/>
            <person name="Wu L."/>
            <person name="Ma J."/>
        </authorList>
    </citation>
    <scope>NUCLEOTIDE SEQUENCE [LARGE SCALE GENOMIC DNA]</scope>
    <source>
        <strain evidence="2">KCTC 52237</strain>
    </source>
</reference>
<dbReference type="Pfam" id="PF11848">
    <property type="entry name" value="DUF3368"/>
    <property type="match status" value="1"/>
</dbReference>
<accession>A0ABV7FJQ6</accession>
<dbReference type="InterPro" id="IPR021799">
    <property type="entry name" value="PIN-like_prokaryotic"/>
</dbReference>
<comment type="caution">
    <text evidence="1">The sequence shown here is derived from an EMBL/GenBank/DDBJ whole genome shotgun (WGS) entry which is preliminary data.</text>
</comment>
<organism evidence="1 2">
    <name type="scientific">Cellvibrio fontiphilus</name>
    <dbReference type="NCBI Taxonomy" id="1815559"/>
    <lineage>
        <taxon>Bacteria</taxon>
        <taxon>Pseudomonadati</taxon>
        <taxon>Pseudomonadota</taxon>
        <taxon>Gammaproteobacteria</taxon>
        <taxon>Cellvibrionales</taxon>
        <taxon>Cellvibrionaceae</taxon>
        <taxon>Cellvibrio</taxon>
    </lineage>
</organism>
<name>A0ABV7FJQ6_9GAMM</name>
<dbReference type="RefSeq" id="WP_378120858.1">
    <property type="nucleotide sequence ID" value="NZ_JBHRTF010000006.1"/>
</dbReference>
<evidence type="ECO:0000313" key="2">
    <source>
        <dbReference type="Proteomes" id="UP001595555"/>
    </source>
</evidence>
<dbReference type="PANTHER" id="PTHR39550">
    <property type="entry name" value="SLL0658 PROTEIN"/>
    <property type="match status" value="1"/>
</dbReference>
<gene>
    <name evidence="1" type="ORF">ACFODX_15665</name>
</gene>